<dbReference type="Gene3D" id="3.40.50.720">
    <property type="entry name" value="NAD(P)-binding Rossmann-like Domain"/>
    <property type="match status" value="1"/>
</dbReference>
<reference evidence="3 4" key="1">
    <citation type="journal article" date="2016" name="Nat. Commun.">
        <title>Thousands of microbial genomes shed light on interconnected biogeochemical processes in an aquifer system.</title>
        <authorList>
            <person name="Anantharaman K."/>
            <person name="Brown C.T."/>
            <person name="Hug L.A."/>
            <person name="Sharon I."/>
            <person name="Castelle C.J."/>
            <person name="Probst A.J."/>
            <person name="Thomas B.C."/>
            <person name="Singh A."/>
            <person name="Wilkins M.J."/>
            <person name="Karaoz U."/>
            <person name="Brodie E.L."/>
            <person name="Williams K.H."/>
            <person name="Hubbard S.S."/>
            <person name="Banfield J.F."/>
        </authorList>
    </citation>
    <scope>NUCLEOTIDE SEQUENCE [LARGE SCALE GENOMIC DNA]</scope>
    <source>
        <strain evidence="4">RIFCSPLOWO2_12_FULL_64_10</strain>
    </source>
</reference>
<evidence type="ECO:0000313" key="4">
    <source>
        <dbReference type="Proteomes" id="UP000178606"/>
    </source>
</evidence>
<sequence>MGRLDGKVAIITGGGQGIGRTTAVTFGWEGARVVVADMKIETVRQTAQEVEVRGGEALALQVDVTNGEDVRRMVAATLERFGQVDALVNNAGVFSLYSTETCPEEEWDRIFRVNVKGVFLCCRAVMGPMRARKTGSIVNLSSLAAKTGGLSASPPYSASKAAVACYTWSLAKELAPHVRVNAVAPGIIDTEMTRQHPAELVARTPLGRKGTPQEVANAILFLASDESSFITGEVMNINGGLFMD</sequence>
<dbReference type="InterPro" id="IPR057326">
    <property type="entry name" value="KR_dom"/>
</dbReference>
<dbReference type="InterPro" id="IPR002347">
    <property type="entry name" value="SDR_fam"/>
</dbReference>
<dbReference type="InterPro" id="IPR020904">
    <property type="entry name" value="Sc_DH/Rdtase_CS"/>
</dbReference>
<dbReference type="NCBIfam" id="NF005559">
    <property type="entry name" value="PRK07231.1"/>
    <property type="match status" value="1"/>
</dbReference>
<dbReference type="Pfam" id="PF13561">
    <property type="entry name" value="adh_short_C2"/>
    <property type="match status" value="1"/>
</dbReference>
<dbReference type="InterPro" id="IPR036291">
    <property type="entry name" value="NAD(P)-bd_dom_sf"/>
</dbReference>
<dbReference type="FunFam" id="3.40.50.720:FF:000084">
    <property type="entry name" value="Short-chain dehydrogenase reductase"/>
    <property type="match status" value="1"/>
</dbReference>
<name>A0A1F6CBC7_HANXR</name>
<dbReference type="SMART" id="SM00822">
    <property type="entry name" value="PKS_KR"/>
    <property type="match status" value="1"/>
</dbReference>
<dbReference type="Proteomes" id="UP000178606">
    <property type="component" value="Unassembled WGS sequence"/>
</dbReference>
<comment type="similarity">
    <text evidence="1">Belongs to the short-chain dehydrogenases/reductases (SDR) family.</text>
</comment>
<protein>
    <recommendedName>
        <fullName evidence="2">Ketoreductase domain-containing protein</fullName>
    </recommendedName>
</protein>
<proteinExistence type="inferred from homology"/>
<evidence type="ECO:0000256" key="1">
    <source>
        <dbReference type="ARBA" id="ARBA00006484"/>
    </source>
</evidence>
<dbReference type="AlphaFoldDB" id="A0A1F6CBC7"/>
<dbReference type="PROSITE" id="PS00061">
    <property type="entry name" value="ADH_SHORT"/>
    <property type="match status" value="1"/>
</dbReference>
<dbReference type="PANTHER" id="PTHR42760">
    <property type="entry name" value="SHORT-CHAIN DEHYDROGENASES/REDUCTASES FAMILY MEMBER"/>
    <property type="match status" value="1"/>
</dbReference>
<dbReference type="EMBL" id="MFKF01000322">
    <property type="protein sequence ID" value="OGG46350.1"/>
    <property type="molecule type" value="Genomic_DNA"/>
</dbReference>
<dbReference type="GO" id="GO:0016616">
    <property type="term" value="F:oxidoreductase activity, acting on the CH-OH group of donors, NAD or NADP as acceptor"/>
    <property type="evidence" value="ECO:0007669"/>
    <property type="project" value="UniProtKB-ARBA"/>
</dbReference>
<organism evidence="3 4">
    <name type="scientific">Handelsmanbacteria sp. (strain RIFCSPLOWO2_12_FULL_64_10)</name>
    <dbReference type="NCBI Taxonomy" id="1817868"/>
    <lineage>
        <taxon>Bacteria</taxon>
        <taxon>Candidatus Handelsmaniibacteriota</taxon>
    </lineage>
</organism>
<dbReference type="SUPFAM" id="SSF51735">
    <property type="entry name" value="NAD(P)-binding Rossmann-fold domains"/>
    <property type="match status" value="1"/>
</dbReference>
<comment type="caution">
    <text evidence="3">The sequence shown here is derived from an EMBL/GenBank/DDBJ whole genome shotgun (WGS) entry which is preliminary data.</text>
</comment>
<dbReference type="PRINTS" id="PR00081">
    <property type="entry name" value="GDHRDH"/>
</dbReference>
<evidence type="ECO:0000259" key="2">
    <source>
        <dbReference type="SMART" id="SM00822"/>
    </source>
</evidence>
<feature type="domain" description="Ketoreductase" evidence="2">
    <location>
        <begin position="7"/>
        <end position="190"/>
    </location>
</feature>
<accession>A0A1F6CBC7</accession>
<evidence type="ECO:0000313" key="3">
    <source>
        <dbReference type="EMBL" id="OGG46350.1"/>
    </source>
</evidence>
<gene>
    <name evidence="3" type="ORF">A3F84_13490</name>
</gene>
<dbReference type="PRINTS" id="PR00080">
    <property type="entry name" value="SDRFAMILY"/>
</dbReference>